<proteinExistence type="predicted"/>
<sequence length="269" mass="27410">MAALALALAIFRFVTTSADTAGAVRAAEQEAAELSAMFGDLTTPAQTFVEPRYVFAGQFPHDLAGFLVGCAVLALVGGALLAGGDWRNRMVGTARATRDARSATALARVAVWSAGSLVVALLAALLVIVLAVIVAGLHGTLSGVDYLGTALMVARGVLLVAAGAAAGVALGTLLRSDVAVVVLLLGYVLIVETLMPVLSLGFRTPAALLHGFLRSEDHGRAGSFVCDVPRCAEPVLAGAGAPGGYALLVGVLVLACGVAWWGARRPVWR</sequence>
<evidence type="ECO:0000313" key="3">
    <source>
        <dbReference type="EMBL" id="NKY22260.1"/>
    </source>
</evidence>
<dbReference type="EMBL" id="JAAXOX010000002">
    <property type="protein sequence ID" value="NKY22260.1"/>
    <property type="molecule type" value="Genomic_DNA"/>
</dbReference>
<feature type="signal peptide" evidence="2">
    <location>
        <begin position="1"/>
        <end position="18"/>
    </location>
</feature>
<keyword evidence="2" id="KW-0732">Signal</keyword>
<evidence type="ECO:0000256" key="1">
    <source>
        <dbReference type="SAM" id="Phobius"/>
    </source>
</evidence>
<dbReference type="Proteomes" id="UP000581206">
    <property type="component" value="Unassembled WGS sequence"/>
</dbReference>
<name>A0A7X6KUE0_9CELL</name>
<evidence type="ECO:0000256" key="2">
    <source>
        <dbReference type="SAM" id="SignalP"/>
    </source>
</evidence>
<keyword evidence="4" id="KW-1185">Reference proteome</keyword>
<keyword evidence="1" id="KW-0812">Transmembrane</keyword>
<evidence type="ECO:0000313" key="4">
    <source>
        <dbReference type="Proteomes" id="UP000581206"/>
    </source>
</evidence>
<dbReference type="RefSeq" id="WP_168629360.1">
    <property type="nucleotide sequence ID" value="NZ_BONL01000027.1"/>
</dbReference>
<comment type="caution">
    <text evidence="3">The sequence shown here is derived from an EMBL/GenBank/DDBJ whole genome shotgun (WGS) entry which is preliminary data.</text>
</comment>
<keyword evidence="1" id="KW-0472">Membrane</keyword>
<evidence type="ECO:0008006" key="5">
    <source>
        <dbReference type="Google" id="ProtNLM"/>
    </source>
</evidence>
<organism evidence="3 4">
    <name type="scientific">Cellulomonas denverensis</name>
    <dbReference type="NCBI Taxonomy" id="264297"/>
    <lineage>
        <taxon>Bacteria</taxon>
        <taxon>Bacillati</taxon>
        <taxon>Actinomycetota</taxon>
        <taxon>Actinomycetes</taxon>
        <taxon>Micrococcales</taxon>
        <taxon>Cellulomonadaceae</taxon>
        <taxon>Cellulomonas</taxon>
    </lineage>
</organism>
<feature type="transmembrane region" description="Helical" evidence="1">
    <location>
        <begin position="178"/>
        <end position="202"/>
    </location>
</feature>
<feature type="transmembrane region" description="Helical" evidence="1">
    <location>
        <begin position="244"/>
        <end position="263"/>
    </location>
</feature>
<protein>
    <recommendedName>
        <fullName evidence="5">ABC transporter permease</fullName>
    </recommendedName>
</protein>
<feature type="transmembrane region" description="Helical" evidence="1">
    <location>
        <begin position="63"/>
        <end position="84"/>
    </location>
</feature>
<feature type="transmembrane region" description="Helical" evidence="1">
    <location>
        <begin position="146"/>
        <end position="171"/>
    </location>
</feature>
<feature type="transmembrane region" description="Helical" evidence="1">
    <location>
        <begin position="105"/>
        <end position="134"/>
    </location>
</feature>
<reference evidence="3 4" key="1">
    <citation type="submission" date="2020-04" db="EMBL/GenBank/DDBJ databases">
        <title>MicrobeNet Type strains.</title>
        <authorList>
            <person name="Nicholson A.C."/>
        </authorList>
    </citation>
    <scope>NUCLEOTIDE SEQUENCE [LARGE SCALE GENOMIC DNA]</scope>
    <source>
        <strain evidence="3 4">ATCC BAA-788</strain>
    </source>
</reference>
<gene>
    <name evidence="3" type="ORF">HGA03_06225</name>
</gene>
<dbReference type="AlphaFoldDB" id="A0A7X6KUE0"/>
<feature type="chain" id="PRO_5038889081" description="ABC transporter permease" evidence="2">
    <location>
        <begin position="19"/>
        <end position="269"/>
    </location>
</feature>
<keyword evidence="1" id="KW-1133">Transmembrane helix</keyword>
<accession>A0A7X6KUE0</accession>